<dbReference type="AlphaFoldDB" id="A0A5N5FJC4"/>
<reference evidence="2" key="2">
    <citation type="submission" date="2019-10" db="EMBL/GenBank/DDBJ databases">
        <title>A de novo genome assembly of a pear dwarfing rootstock.</title>
        <authorList>
            <person name="Wang F."/>
            <person name="Wang J."/>
            <person name="Li S."/>
            <person name="Zhang Y."/>
            <person name="Fang M."/>
            <person name="Ma L."/>
            <person name="Zhao Y."/>
            <person name="Jiang S."/>
        </authorList>
    </citation>
    <scope>NUCLEOTIDE SEQUENCE [LARGE SCALE GENOMIC DNA]</scope>
</reference>
<accession>A0A5N5FJC4</accession>
<dbReference type="EMBL" id="SMOL01000695">
    <property type="protein sequence ID" value="KAB2603248.1"/>
    <property type="molecule type" value="Genomic_DNA"/>
</dbReference>
<keyword evidence="2" id="KW-1185">Reference proteome</keyword>
<sequence length="69" mass="7592">MIGSAWAEEVAWHGQWFGLPCLGCLPKMRKLLELDFSAAVDRAVKDKDAHIRACKSGCCPLTICCLVDL</sequence>
<reference evidence="1 2" key="1">
    <citation type="submission" date="2019-09" db="EMBL/GenBank/DDBJ databases">
        <authorList>
            <person name="Ou C."/>
        </authorList>
    </citation>
    <scope>NUCLEOTIDE SEQUENCE [LARGE SCALE GENOMIC DNA]</scope>
    <source>
        <strain evidence="1">S2</strain>
        <tissue evidence="1">Leaf</tissue>
    </source>
</reference>
<comment type="caution">
    <text evidence="1">The sequence shown here is derived from an EMBL/GenBank/DDBJ whole genome shotgun (WGS) entry which is preliminary data.</text>
</comment>
<dbReference type="Proteomes" id="UP000327157">
    <property type="component" value="Chromosome 10"/>
</dbReference>
<proteinExistence type="predicted"/>
<protein>
    <submittedName>
        <fullName evidence="1">Uncharacterized protein</fullName>
    </submittedName>
</protein>
<evidence type="ECO:0000313" key="2">
    <source>
        <dbReference type="Proteomes" id="UP000327157"/>
    </source>
</evidence>
<gene>
    <name evidence="1" type="ORF">D8674_004253</name>
</gene>
<evidence type="ECO:0000313" key="1">
    <source>
        <dbReference type="EMBL" id="KAB2603248.1"/>
    </source>
</evidence>
<reference evidence="1 2" key="3">
    <citation type="submission" date="2019-11" db="EMBL/GenBank/DDBJ databases">
        <title>A de novo genome assembly of a pear dwarfing rootstock.</title>
        <authorList>
            <person name="Wang F."/>
            <person name="Wang J."/>
            <person name="Li S."/>
            <person name="Zhang Y."/>
            <person name="Fang M."/>
            <person name="Ma L."/>
            <person name="Zhao Y."/>
            <person name="Jiang S."/>
        </authorList>
    </citation>
    <scope>NUCLEOTIDE SEQUENCE [LARGE SCALE GENOMIC DNA]</scope>
    <source>
        <strain evidence="1">S2</strain>
        <tissue evidence="1">Leaf</tissue>
    </source>
</reference>
<name>A0A5N5FJC4_9ROSA</name>
<organism evidence="1 2">
    <name type="scientific">Pyrus ussuriensis x Pyrus communis</name>
    <dbReference type="NCBI Taxonomy" id="2448454"/>
    <lineage>
        <taxon>Eukaryota</taxon>
        <taxon>Viridiplantae</taxon>
        <taxon>Streptophyta</taxon>
        <taxon>Embryophyta</taxon>
        <taxon>Tracheophyta</taxon>
        <taxon>Spermatophyta</taxon>
        <taxon>Magnoliopsida</taxon>
        <taxon>eudicotyledons</taxon>
        <taxon>Gunneridae</taxon>
        <taxon>Pentapetalae</taxon>
        <taxon>rosids</taxon>
        <taxon>fabids</taxon>
        <taxon>Rosales</taxon>
        <taxon>Rosaceae</taxon>
        <taxon>Amygdaloideae</taxon>
        <taxon>Maleae</taxon>
        <taxon>Pyrus</taxon>
    </lineage>
</organism>